<evidence type="ECO:0000256" key="4">
    <source>
        <dbReference type="PIRSR" id="PIRSR602401-1"/>
    </source>
</evidence>
<dbReference type="GO" id="GO:0004497">
    <property type="term" value="F:monooxygenase activity"/>
    <property type="evidence" value="ECO:0007669"/>
    <property type="project" value="UniProtKB-KW"/>
</dbReference>
<name>A0A068RS64_9FUNG</name>
<dbReference type="Proteomes" id="UP000027586">
    <property type="component" value="Unassembled WGS sequence"/>
</dbReference>
<evidence type="ECO:0000313" key="6">
    <source>
        <dbReference type="EMBL" id="CDH52510.1"/>
    </source>
</evidence>
<keyword evidence="7" id="KW-1185">Reference proteome</keyword>
<evidence type="ECO:0000256" key="3">
    <source>
        <dbReference type="ARBA" id="ARBA00023004"/>
    </source>
</evidence>
<dbReference type="EMBL" id="CBTN010000013">
    <property type="protein sequence ID" value="CDH52510.1"/>
    <property type="molecule type" value="Genomic_DNA"/>
</dbReference>
<dbReference type="InterPro" id="IPR002401">
    <property type="entry name" value="Cyt_P450_E_grp-I"/>
</dbReference>
<feature type="binding site" description="axial binding residue" evidence="4">
    <location>
        <position position="452"/>
    </location>
    <ligand>
        <name>heme</name>
        <dbReference type="ChEBI" id="CHEBI:30413"/>
    </ligand>
    <ligandPart>
        <name>Fe</name>
        <dbReference type="ChEBI" id="CHEBI:18248"/>
    </ligandPart>
</feature>
<accession>A0A068RS64</accession>
<dbReference type="AlphaFoldDB" id="A0A068RS64"/>
<protein>
    <submittedName>
        <fullName evidence="6">Cytochrome p450</fullName>
    </submittedName>
</protein>
<dbReference type="Gene3D" id="1.10.630.10">
    <property type="entry name" value="Cytochrome P450"/>
    <property type="match status" value="1"/>
</dbReference>
<dbReference type="InterPro" id="IPR017972">
    <property type="entry name" value="Cyt_P450_CS"/>
</dbReference>
<keyword evidence="1 4" id="KW-0479">Metal-binding</keyword>
<evidence type="ECO:0000256" key="1">
    <source>
        <dbReference type="ARBA" id="ARBA00022723"/>
    </source>
</evidence>
<dbReference type="PRINTS" id="PR00463">
    <property type="entry name" value="EP450I"/>
</dbReference>
<gene>
    <name evidence="6" type="ORF">LCOR_03974.1</name>
</gene>
<dbReference type="OrthoDB" id="3934656at2759"/>
<evidence type="ECO:0000313" key="7">
    <source>
        <dbReference type="Proteomes" id="UP000027586"/>
    </source>
</evidence>
<dbReference type="PROSITE" id="PS00086">
    <property type="entry name" value="CYTOCHROME_P450"/>
    <property type="match status" value="1"/>
</dbReference>
<organism evidence="6 7">
    <name type="scientific">Lichtheimia corymbifera JMRC:FSU:9682</name>
    <dbReference type="NCBI Taxonomy" id="1263082"/>
    <lineage>
        <taxon>Eukaryota</taxon>
        <taxon>Fungi</taxon>
        <taxon>Fungi incertae sedis</taxon>
        <taxon>Mucoromycota</taxon>
        <taxon>Mucoromycotina</taxon>
        <taxon>Mucoromycetes</taxon>
        <taxon>Mucorales</taxon>
        <taxon>Lichtheimiaceae</taxon>
        <taxon>Lichtheimia</taxon>
    </lineage>
</organism>
<dbReference type="GO" id="GO:0016705">
    <property type="term" value="F:oxidoreductase activity, acting on paired donors, with incorporation or reduction of molecular oxygen"/>
    <property type="evidence" value="ECO:0007669"/>
    <property type="project" value="InterPro"/>
</dbReference>
<dbReference type="InterPro" id="IPR050364">
    <property type="entry name" value="Cytochrome_P450_fung"/>
</dbReference>
<dbReference type="Pfam" id="PF00067">
    <property type="entry name" value="p450"/>
    <property type="match status" value="1"/>
</dbReference>
<dbReference type="PANTHER" id="PTHR46300">
    <property type="entry name" value="P450, PUTATIVE (EUROFUNG)-RELATED-RELATED"/>
    <property type="match status" value="1"/>
</dbReference>
<keyword evidence="4 5" id="KW-0349">Heme</keyword>
<keyword evidence="3 4" id="KW-0408">Iron</keyword>
<dbReference type="PANTHER" id="PTHR46300:SF11">
    <property type="entry name" value="OXIDOREDUCTASE, PUTATIVE-RELATED"/>
    <property type="match status" value="1"/>
</dbReference>
<proteinExistence type="inferred from homology"/>
<keyword evidence="2 5" id="KW-0560">Oxidoreductase</keyword>
<evidence type="ECO:0000256" key="2">
    <source>
        <dbReference type="ARBA" id="ARBA00023002"/>
    </source>
</evidence>
<sequence length="517" mass="58251">MDPRTWSREYWKVAAATVATASVLLYAIKTSNNAKRRQKDNIPSPPGWLPFFGHILSINTEMPAYTFKQWHTDHGPVLRVNLGAQEWVMVSDTDILQELLVHNGAASSSRPFVNYSSGHYALNKKGIVLSDANKKWKSLRSAALTILSPKMVNEYSNVHLSEADMLVDELIKIGGDPQGIYPEKLLKKTSLNYVLDTCFGMRVPSTEDPYFKAINTFIDEGLVLGGPHNDLGAIFPALSFVDKLLGRDNMFATFIREKRDPLFHSMIKQAASGDRDCLIKRLIDNKKEYGLDDDDILVAASDLITGGTDTTAITLSWIIAILVNHPDACKRIAREVDDFISEHKRYPVFSERARLPFLNAVQKESMRYRSIGHFVFFHVLDKDIQTHGYLFPKGSWIYPSTYTIHTNSDIYPDADKFVPERFLEDKKTMAAAANSKPGERDHYTFGFGRRVCPGIHLAEVEMFNVLVRIFARCTLEPAQDAQGKPMLPDLDAPRDGGITVLPPLYQVRFIPRVDALI</sequence>
<dbReference type="SUPFAM" id="SSF48264">
    <property type="entry name" value="Cytochrome P450"/>
    <property type="match status" value="1"/>
</dbReference>
<comment type="similarity">
    <text evidence="5">Belongs to the cytochrome P450 family.</text>
</comment>
<keyword evidence="5" id="KW-0503">Monooxygenase</keyword>
<dbReference type="VEuPathDB" id="FungiDB:LCOR_03974.1"/>
<evidence type="ECO:0000256" key="5">
    <source>
        <dbReference type="RuleBase" id="RU000461"/>
    </source>
</evidence>
<dbReference type="STRING" id="1263082.A0A068RS64"/>
<comment type="caution">
    <text evidence="6">The sequence shown here is derived from an EMBL/GenBank/DDBJ whole genome shotgun (WGS) entry which is preliminary data.</text>
</comment>
<dbReference type="PRINTS" id="PR00385">
    <property type="entry name" value="P450"/>
</dbReference>
<dbReference type="GO" id="GO:0020037">
    <property type="term" value="F:heme binding"/>
    <property type="evidence" value="ECO:0007669"/>
    <property type="project" value="InterPro"/>
</dbReference>
<comment type="cofactor">
    <cofactor evidence="4">
        <name>heme</name>
        <dbReference type="ChEBI" id="CHEBI:30413"/>
    </cofactor>
</comment>
<dbReference type="GO" id="GO:0005506">
    <property type="term" value="F:iron ion binding"/>
    <property type="evidence" value="ECO:0007669"/>
    <property type="project" value="InterPro"/>
</dbReference>
<reference evidence="6" key="1">
    <citation type="submission" date="2013-08" db="EMBL/GenBank/DDBJ databases">
        <title>Gene expansion shapes genome architecture in the human pathogen Lichtheimia corymbifera: an evolutionary genomics analysis in the ancient terrestrial Mucorales (Mucoromycotina).</title>
        <authorList>
            <person name="Schwartze V.U."/>
            <person name="Winter S."/>
            <person name="Shelest E."/>
            <person name="Marcet-Houben M."/>
            <person name="Horn F."/>
            <person name="Wehner S."/>
            <person name="Hoffmann K."/>
            <person name="Riege K."/>
            <person name="Sammeth M."/>
            <person name="Nowrousian M."/>
            <person name="Valiante V."/>
            <person name="Linde J."/>
            <person name="Jacobsen I.D."/>
            <person name="Marz M."/>
            <person name="Brakhage A.A."/>
            <person name="Gabaldon T."/>
            <person name="Bocker S."/>
            <person name="Voigt K."/>
        </authorList>
    </citation>
    <scope>NUCLEOTIDE SEQUENCE [LARGE SCALE GENOMIC DNA]</scope>
    <source>
        <strain evidence="6">FSU 9682</strain>
    </source>
</reference>
<dbReference type="InterPro" id="IPR001128">
    <property type="entry name" value="Cyt_P450"/>
</dbReference>
<dbReference type="InterPro" id="IPR036396">
    <property type="entry name" value="Cyt_P450_sf"/>
</dbReference>